<dbReference type="Pfam" id="PF01717">
    <property type="entry name" value="Meth_synt_2"/>
    <property type="match status" value="1"/>
</dbReference>
<proteinExistence type="predicted"/>
<evidence type="ECO:0000313" key="3">
    <source>
        <dbReference type="Proteomes" id="UP001589788"/>
    </source>
</evidence>
<evidence type="ECO:0000313" key="2">
    <source>
        <dbReference type="EMBL" id="MFC0082870.1"/>
    </source>
</evidence>
<dbReference type="PANTHER" id="PTHR43844:SF1">
    <property type="entry name" value="METHIONINE SYNTHASE"/>
    <property type="match status" value="1"/>
</dbReference>
<organism evidence="2 3">
    <name type="scientific">Aciditerrimonas ferrireducens</name>
    <dbReference type="NCBI Taxonomy" id="667306"/>
    <lineage>
        <taxon>Bacteria</taxon>
        <taxon>Bacillati</taxon>
        <taxon>Actinomycetota</taxon>
        <taxon>Acidimicrobiia</taxon>
        <taxon>Acidimicrobiales</taxon>
        <taxon>Acidimicrobiaceae</taxon>
        <taxon>Aciditerrimonas</taxon>
    </lineage>
</organism>
<dbReference type="CDD" id="cd03311">
    <property type="entry name" value="CIMS_C_terminal_like"/>
    <property type="match status" value="1"/>
</dbReference>
<keyword evidence="2" id="KW-0489">Methyltransferase</keyword>
<gene>
    <name evidence="2" type="ORF">ACFFRE_12090</name>
</gene>
<keyword evidence="2" id="KW-0808">Transferase</keyword>
<feature type="domain" description="Cobalamin-independent methionine synthase MetE C-terminal/archaeal" evidence="1">
    <location>
        <begin position="23"/>
        <end position="376"/>
    </location>
</feature>
<reference evidence="2 3" key="1">
    <citation type="submission" date="2024-09" db="EMBL/GenBank/DDBJ databases">
        <authorList>
            <person name="Sun Q."/>
            <person name="Mori K."/>
        </authorList>
    </citation>
    <scope>NUCLEOTIDE SEQUENCE [LARGE SCALE GENOMIC DNA]</scope>
    <source>
        <strain evidence="2 3">JCM 15389</strain>
    </source>
</reference>
<dbReference type="GO" id="GO:0032259">
    <property type="term" value="P:methylation"/>
    <property type="evidence" value="ECO:0007669"/>
    <property type="project" value="UniProtKB-KW"/>
</dbReference>
<evidence type="ECO:0000259" key="1">
    <source>
        <dbReference type="Pfam" id="PF01717"/>
    </source>
</evidence>
<keyword evidence="3" id="KW-1185">Reference proteome</keyword>
<dbReference type="NCBIfam" id="NF005085">
    <property type="entry name" value="PRK06520.1"/>
    <property type="match status" value="1"/>
</dbReference>
<sequence length="383" mass="42465">MAGGAGAEGGGRRQVPPFRADHVGSLLRPPALLAAREAFQAGRISREALREVEDEAIREVVAKQEEIGLQSATDGEFRRTAWHMDFIQQLGGIEPTSERIAVPFRDEQGEVTFESAAIKVTGRIHLAETIFGDAFEFLRDQVREAVPKLTIPSPSMVHYRGGPAAVDPAIYPDMEAFWADLSAAYAEEIRRLGALGCRYLQLDDTSLAYLNDPRQRAMLAERGDDAEHQHLRYIRQMNAALADRPAGMAVTTHLCRGNFQSRWTAEGGYDFVAEALFNELAVDGFFLEYDDARSGDFSPLRFVPKGKMVVLGLVTTKRPALEKKDELKRRIEEASRYVPLEQLCLSPQCGFSSTVEGNRLGPEEQWAKLRLVVETAAEVWGGA</sequence>
<dbReference type="GO" id="GO:0003871">
    <property type="term" value="F:5-methyltetrahydropteroyltriglutamate-homocysteine S-methyltransferase activity"/>
    <property type="evidence" value="ECO:0007669"/>
    <property type="project" value="UniProtKB-EC"/>
</dbReference>
<dbReference type="EMBL" id="JBHLYQ010000175">
    <property type="protein sequence ID" value="MFC0082870.1"/>
    <property type="molecule type" value="Genomic_DNA"/>
</dbReference>
<dbReference type="EC" id="2.1.1.14" evidence="2"/>
<comment type="caution">
    <text evidence="2">The sequence shown here is derived from an EMBL/GenBank/DDBJ whole genome shotgun (WGS) entry which is preliminary data.</text>
</comment>
<dbReference type="SUPFAM" id="SSF51726">
    <property type="entry name" value="UROD/MetE-like"/>
    <property type="match status" value="1"/>
</dbReference>
<dbReference type="InterPro" id="IPR002629">
    <property type="entry name" value="Met_Synth_C/arc"/>
</dbReference>
<dbReference type="RefSeq" id="WP_248108896.1">
    <property type="nucleotide sequence ID" value="NZ_JAKHEX010000021.1"/>
</dbReference>
<accession>A0ABV6C590</accession>
<dbReference type="Gene3D" id="3.20.20.210">
    <property type="match status" value="1"/>
</dbReference>
<dbReference type="PANTHER" id="PTHR43844">
    <property type="entry name" value="METHIONINE SYNTHASE"/>
    <property type="match status" value="1"/>
</dbReference>
<dbReference type="InterPro" id="IPR038071">
    <property type="entry name" value="UROD/MetE-like_sf"/>
</dbReference>
<name>A0ABV6C590_9ACTN</name>
<dbReference type="Proteomes" id="UP001589788">
    <property type="component" value="Unassembled WGS sequence"/>
</dbReference>
<protein>
    <submittedName>
        <fullName evidence="2">5-methyltetrahydropteroyltriglutamate--homocysteine S-methyltransferase</fullName>
        <ecNumber evidence="2">2.1.1.14</ecNumber>
    </submittedName>
</protein>